<keyword evidence="3" id="KW-1185">Reference proteome</keyword>
<dbReference type="Pfam" id="PF05544">
    <property type="entry name" value="Pro_racemase"/>
    <property type="match status" value="1"/>
</dbReference>
<accession>A0A8J3MXR3</accession>
<reference evidence="2" key="1">
    <citation type="submission" date="2020-10" db="EMBL/GenBank/DDBJ databases">
        <title>Taxonomic study of unclassified bacteria belonging to the class Ktedonobacteria.</title>
        <authorList>
            <person name="Yabe S."/>
            <person name="Wang C.M."/>
            <person name="Zheng Y."/>
            <person name="Sakai Y."/>
            <person name="Cavaletti L."/>
            <person name="Monciardini P."/>
            <person name="Donadio S."/>
        </authorList>
    </citation>
    <scope>NUCLEOTIDE SEQUENCE</scope>
    <source>
        <strain evidence="2">ID150040</strain>
    </source>
</reference>
<dbReference type="FunFam" id="3.10.310.10:FF:000003">
    <property type="entry name" value="Proline racemase"/>
    <property type="match status" value="1"/>
</dbReference>
<sequence length="350" mass="37688">MSIELNWQWDAVVGNRMVITTIDAHAAGEPLRIITGGLPPLPGATILEKRRYLQAHLDTIRQALMWEPRGHRDMYGCVLTPPVTSEADLGVLFMHNEGYSTMCGHGVIALVTTLLKTGAIKAKGSQTAVNLDTPAGLVRATAHLDQSGAVERVSFLNVPSFVYARDVELAVPELGKVCVDIAFGGAFYAILPAEQVGLQIEPRQREQLVAAGEAIKQAVHAKLAIKHPYEEDLGFLYGTILTGPPENPAHHSRNICIFADAEVDRSPTGTGVSARLALHYTRGEIAEGQQIVIESILGDVSTFGGRVAGKAQIGPYEAIIPEVSGTAFITGRHEFLIDPDDKLGQGFFLK</sequence>
<gene>
    <name evidence="2" type="ORF">KSF_012870</name>
</gene>
<protein>
    <submittedName>
        <fullName evidence="2">Proline racemase</fullName>
    </submittedName>
</protein>
<dbReference type="InterPro" id="IPR008794">
    <property type="entry name" value="Pro_racemase_fam"/>
</dbReference>
<evidence type="ECO:0000256" key="1">
    <source>
        <dbReference type="ARBA" id="ARBA00007529"/>
    </source>
</evidence>
<dbReference type="PIRSF" id="PIRSF029792">
    <property type="entry name" value="Pro_racemase"/>
    <property type="match status" value="1"/>
</dbReference>
<name>A0A8J3MXR3_9CHLR</name>
<dbReference type="Proteomes" id="UP000597444">
    <property type="component" value="Unassembled WGS sequence"/>
</dbReference>
<dbReference type="EMBL" id="BNJK01000001">
    <property type="protein sequence ID" value="GHO91239.1"/>
    <property type="molecule type" value="Genomic_DNA"/>
</dbReference>
<comment type="similarity">
    <text evidence="1">Belongs to the proline racemase family.</text>
</comment>
<evidence type="ECO:0000313" key="2">
    <source>
        <dbReference type="EMBL" id="GHO91239.1"/>
    </source>
</evidence>
<dbReference type="SUPFAM" id="SSF54506">
    <property type="entry name" value="Diaminopimelate epimerase-like"/>
    <property type="match status" value="1"/>
</dbReference>
<dbReference type="GO" id="GO:0047580">
    <property type="term" value="F:4-hydroxyproline epimerase activity"/>
    <property type="evidence" value="ECO:0007669"/>
    <property type="project" value="TreeGrafter"/>
</dbReference>
<comment type="caution">
    <text evidence="2">The sequence shown here is derived from an EMBL/GenBank/DDBJ whole genome shotgun (WGS) entry which is preliminary data.</text>
</comment>
<dbReference type="RefSeq" id="WP_236064838.1">
    <property type="nucleotide sequence ID" value="NZ_BNJK01000001.1"/>
</dbReference>
<evidence type="ECO:0000313" key="3">
    <source>
        <dbReference type="Proteomes" id="UP000597444"/>
    </source>
</evidence>
<dbReference type="AlphaFoldDB" id="A0A8J3MXR3"/>
<dbReference type="PANTHER" id="PTHR33442:SF1">
    <property type="entry name" value="TRANS-3-HYDROXY-L-PROLINE DEHYDRATASE"/>
    <property type="match status" value="1"/>
</dbReference>
<organism evidence="2 3">
    <name type="scientific">Reticulibacter mediterranei</name>
    <dbReference type="NCBI Taxonomy" id="2778369"/>
    <lineage>
        <taxon>Bacteria</taxon>
        <taxon>Bacillati</taxon>
        <taxon>Chloroflexota</taxon>
        <taxon>Ktedonobacteria</taxon>
        <taxon>Ktedonobacterales</taxon>
        <taxon>Reticulibacteraceae</taxon>
        <taxon>Reticulibacter</taxon>
    </lineage>
</organism>
<dbReference type="SFLD" id="SFLDS00028">
    <property type="entry name" value="Proline_Racemase"/>
    <property type="match status" value="1"/>
</dbReference>
<dbReference type="PANTHER" id="PTHR33442">
    <property type="entry name" value="TRANS-3-HYDROXY-L-PROLINE DEHYDRATASE"/>
    <property type="match status" value="1"/>
</dbReference>
<proteinExistence type="inferred from homology"/>
<dbReference type="Gene3D" id="3.10.310.10">
    <property type="entry name" value="Diaminopimelate Epimerase, Chain A, domain 1"/>
    <property type="match status" value="2"/>
</dbReference>